<protein>
    <submittedName>
        <fullName evidence="1">Phosphate starvation-inducible protein PhoH</fullName>
    </submittedName>
</protein>
<evidence type="ECO:0000313" key="1">
    <source>
        <dbReference type="EMBL" id="SUM33277.1"/>
    </source>
</evidence>
<name>A0A380FGC8_STAGA</name>
<organism evidence="1 2">
    <name type="scientific">Staphylococcus gallinarum</name>
    <dbReference type="NCBI Taxonomy" id="1293"/>
    <lineage>
        <taxon>Bacteria</taxon>
        <taxon>Bacillati</taxon>
        <taxon>Bacillota</taxon>
        <taxon>Bacilli</taxon>
        <taxon>Bacillales</taxon>
        <taxon>Staphylococcaceae</taxon>
        <taxon>Staphylococcus</taxon>
    </lineage>
</organism>
<proteinExistence type="predicted"/>
<dbReference type="AlphaFoldDB" id="A0A380FGC8"/>
<dbReference type="SUPFAM" id="SSF54791">
    <property type="entry name" value="Eukaryotic type KH-domain (KH-domain type I)"/>
    <property type="match status" value="1"/>
</dbReference>
<dbReference type="InterPro" id="IPR036612">
    <property type="entry name" value="KH_dom_type_1_sf"/>
</dbReference>
<gene>
    <name evidence="1" type="ORF">NCTC12195_02734</name>
</gene>
<reference evidence="1 2" key="1">
    <citation type="submission" date="2018-06" db="EMBL/GenBank/DDBJ databases">
        <authorList>
            <consortium name="Pathogen Informatics"/>
            <person name="Doyle S."/>
        </authorList>
    </citation>
    <scope>NUCLEOTIDE SEQUENCE [LARGE SCALE GENOMIC DNA]</scope>
    <source>
        <strain evidence="1 2">NCTC12195</strain>
    </source>
</reference>
<dbReference type="Proteomes" id="UP000255277">
    <property type="component" value="Unassembled WGS sequence"/>
</dbReference>
<evidence type="ECO:0000313" key="2">
    <source>
        <dbReference type="Proteomes" id="UP000255277"/>
    </source>
</evidence>
<accession>A0A380FGC8</accession>
<dbReference type="GO" id="GO:0003723">
    <property type="term" value="F:RNA binding"/>
    <property type="evidence" value="ECO:0007669"/>
    <property type="project" value="InterPro"/>
</dbReference>
<sequence>MPGIIQIDDINEAQALIGNNDEHLKAIEEGFDVIVHARGQEIAVRGTQIEHVEQAESVLINLLKSHTTRCFNFFERCRSSN</sequence>
<dbReference type="EMBL" id="UHDK01000001">
    <property type="protein sequence ID" value="SUM33277.1"/>
    <property type="molecule type" value="Genomic_DNA"/>
</dbReference>